<dbReference type="PROSITE" id="PS50068">
    <property type="entry name" value="LDLRA_2"/>
    <property type="match status" value="1"/>
</dbReference>
<dbReference type="SUPFAM" id="SSF57424">
    <property type="entry name" value="LDL receptor-like module"/>
    <property type="match status" value="1"/>
</dbReference>
<dbReference type="InterPro" id="IPR036055">
    <property type="entry name" value="LDL_receptor-like_sf"/>
</dbReference>
<protein>
    <submittedName>
        <fullName evidence="3">PiggyBac transposable element-derived protein 3</fullName>
    </submittedName>
</protein>
<feature type="disulfide bond" evidence="2">
    <location>
        <begin position="76"/>
        <end position="91"/>
    </location>
</feature>
<keyword evidence="4" id="KW-1185">Reference proteome</keyword>
<keyword evidence="1 2" id="KW-1015">Disulfide bond</keyword>
<dbReference type="Pfam" id="PF00057">
    <property type="entry name" value="Ldl_recept_a"/>
    <property type="match status" value="1"/>
</dbReference>
<evidence type="ECO:0000313" key="4">
    <source>
        <dbReference type="Proteomes" id="UP001054837"/>
    </source>
</evidence>
<dbReference type="InterPro" id="IPR023415">
    <property type="entry name" value="LDLR_class-A_CS"/>
</dbReference>
<dbReference type="Gene3D" id="4.10.400.10">
    <property type="entry name" value="Low-density Lipoprotein Receptor"/>
    <property type="match status" value="1"/>
</dbReference>
<comment type="caution">
    <text evidence="3">The sequence shown here is derived from an EMBL/GenBank/DDBJ whole genome shotgun (WGS) entry which is preliminary data.</text>
</comment>
<evidence type="ECO:0000256" key="2">
    <source>
        <dbReference type="PROSITE-ProRule" id="PRU00124"/>
    </source>
</evidence>
<sequence>MVVTSSCSFTPIFMVGTFICEQRCATKMKVPHLSTLSGKNGLSAVERVRAKRSFDCHPGYFVCNGTKICVEQRFICDDYKDCEDGSDEWNCSECELLNGLFTTGLYIPRPTRCTKLTNTFFFRPISSFY</sequence>
<reference evidence="3 4" key="1">
    <citation type="submission" date="2021-06" db="EMBL/GenBank/DDBJ databases">
        <title>Caerostris darwini draft genome.</title>
        <authorList>
            <person name="Kono N."/>
            <person name="Arakawa K."/>
        </authorList>
    </citation>
    <scope>NUCLEOTIDE SEQUENCE [LARGE SCALE GENOMIC DNA]</scope>
</reference>
<gene>
    <name evidence="3" type="primary">PGBD3_36</name>
    <name evidence="3" type="ORF">CDAR_609701</name>
</gene>
<accession>A0AAV4R6H9</accession>
<dbReference type="SMART" id="SM00192">
    <property type="entry name" value="LDLa"/>
    <property type="match status" value="1"/>
</dbReference>
<dbReference type="Proteomes" id="UP001054837">
    <property type="component" value="Unassembled WGS sequence"/>
</dbReference>
<evidence type="ECO:0000313" key="3">
    <source>
        <dbReference type="EMBL" id="GIY15678.1"/>
    </source>
</evidence>
<organism evidence="3 4">
    <name type="scientific">Caerostris darwini</name>
    <dbReference type="NCBI Taxonomy" id="1538125"/>
    <lineage>
        <taxon>Eukaryota</taxon>
        <taxon>Metazoa</taxon>
        <taxon>Ecdysozoa</taxon>
        <taxon>Arthropoda</taxon>
        <taxon>Chelicerata</taxon>
        <taxon>Arachnida</taxon>
        <taxon>Araneae</taxon>
        <taxon>Araneomorphae</taxon>
        <taxon>Entelegynae</taxon>
        <taxon>Araneoidea</taxon>
        <taxon>Araneidae</taxon>
        <taxon>Caerostris</taxon>
    </lineage>
</organism>
<dbReference type="EMBL" id="BPLQ01005569">
    <property type="protein sequence ID" value="GIY15678.1"/>
    <property type="molecule type" value="Genomic_DNA"/>
</dbReference>
<evidence type="ECO:0000256" key="1">
    <source>
        <dbReference type="ARBA" id="ARBA00023157"/>
    </source>
</evidence>
<name>A0AAV4R6H9_9ARAC</name>
<proteinExistence type="predicted"/>
<dbReference type="AlphaFoldDB" id="A0AAV4R6H9"/>
<dbReference type="CDD" id="cd00112">
    <property type="entry name" value="LDLa"/>
    <property type="match status" value="1"/>
</dbReference>
<dbReference type="InterPro" id="IPR002172">
    <property type="entry name" value="LDrepeatLR_classA_rpt"/>
</dbReference>
<comment type="caution">
    <text evidence="2">Lacks conserved residue(s) required for the propagation of feature annotation.</text>
</comment>
<dbReference type="PROSITE" id="PS01209">
    <property type="entry name" value="LDLRA_1"/>
    <property type="match status" value="1"/>
</dbReference>